<evidence type="ECO:0000313" key="2">
    <source>
        <dbReference type="Proteomes" id="UP000218842"/>
    </source>
</evidence>
<evidence type="ECO:0000313" key="1">
    <source>
        <dbReference type="EMBL" id="PBJ39101.1"/>
    </source>
</evidence>
<dbReference type="AlphaFoldDB" id="A0A2A3LDI6"/>
<name>A0A2A3LDI6_MYCAV</name>
<sequence>MWEPEDQFIGAVLHLKGPAARELVELVPTTAIEQPIARWAYELITTLVQAGGNPDPTLILAAARRQPPAWGAAAIDELTVTTLRPNIIGDLGNYLANTLTRVHNPAGAREYARALLDDAFRRATAAWGARLQQMATAYADREDLTTVITEGMRGELRDLWQRAERAGRPSAHTPKG</sequence>
<keyword evidence="1" id="KW-0067">ATP-binding</keyword>
<comment type="caution">
    <text evidence="1">The sequence shown here is derived from an EMBL/GenBank/DDBJ whole genome shotgun (WGS) entry which is preliminary data.</text>
</comment>
<keyword evidence="1" id="KW-0378">Hydrolase</keyword>
<keyword evidence="1" id="KW-0547">Nucleotide-binding</keyword>
<gene>
    <name evidence="1" type="ORF">XV03_03750</name>
</gene>
<accession>A0A2A3LDI6</accession>
<dbReference type="Gene3D" id="1.10.860.10">
    <property type="entry name" value="DNAb Helicase, Chain A"/>
    <property type="match status" value="1"/>
</dbReference>
<dbReference type="Proteomes" id="UP000218842">
    <property type="component" value="Unassembled WGS sequence"/>
</dbReference>
<keyword evidence="1" id="KW-0347">Helicase</keyword>
<proteinExistence type="predicted"/>
<dbReference type="EMBL" id="LBGZ01000029">
    <property type="protein sequence ID" value="PBJ39101.1"/>
    <property type="molecule type" value="Genomic_DNA"/>
</dbReference>
<dbReference type="GO" id="GO:0004386">
    <property type="term" value="F:helicase activity"/>
    <property type="evidence" value="ECO:0007669"/>
    <property type="project" value="UniProtKB-KW"/>
</dbReference>
<dbReference type="InterPro" id="IPR016136">
    <property type="entry name" value="DNA_helicase_N/primase_C"/>
</dbReference>
<organism evidence="1 2">
    <name type="scientific">Mycobacterium avium subsp. hominissuis</name>
    <dbReference type="NCBI Taxonomy" id="439334"/>
    <lineage>
        <taxon>Bacteria</taxon>
        <taxon>Bacillati</taxon>
        <taxon>Actinomycetota</taxon>
        <taxon>Actinomycetes</taxon>
        <taxon>Mycobacteriales</taxon>
        <taxon>Mycobacteriaceae</taxon>
        <taxon>Mycobacterium</taxon>
        <taxon>Mycobacterium avium complex (MAC)</taxon>
    </lineage>
</organism>
<reference evidence="1 2" key="1">
    <citation type="journal article" date="2017" name="Genome Biol. Evol.">
        <title>Population Structure and Local Adaptation of MAC Lung Disease Agent Mycobacterium avium subsp. hominissuis.</title>
        <authorList>
            <person name="Yano H."/>
            <person name="Iwamoto T."/>
            <person name="Nishiuchi Y."/>
            <person name="Nakajima C."/>
            <person name="Starkova D.A."/>
            <person name="Mokrousov I."/>
            <person name="Narvskaya O."/>
            <person name="Yoshida S."/>
            <person name="Arikawa K."/>
            <person name="Nakanishi N."/>
            <person name="Osaki K."/>
            <person name="Nakagawa I."/>
            <person name="Ato M."/>
            <person name="Suzuki Y."/>
            <person name="Maruyama F."/>
        </authorList>
    </citation>
    <scope>NUCLEOTIDE SEQUENCE [LARGE SCALE GENOMIC DNA]</scope>
    <source>
        <strain evidence="1 2">OCU466</strain>
    </source>
</reference>
<protein>
    <submittedName>
        <fullName evidence="1">Helicase DnaB</fullName>
    </submittedName>
</protein>